<protein>
    <recommendedName>
        <fullName evidence="2">Conserved oligomeric Golgi complex subunit 5</fullName>
    </recommendedName>
</protein>
<dbReference type="AlphaFoldDB" id="A0A422QAX9"/>
<dbReference type="Proteomes" id="UP000284403">
    <property type="component" value="Unassembled WGS sequence"/>
</dbReference>
<dbReference type="InterPro" id="IPR049176">
    <property type="entry name" value="COG5_N"/>
</dbReference>
<evidence type="ECO:0000259" key="5">
    <source>
        <dbReference type="Pfam" id="PF10392"/>
    </source>
</evidence>
<evidence type="ECO:0000259" key="6">
    <source>
        <dbReference type="Pfam" id="PF20649"/>
    </source>
</evidence>
<evidence type="ECO:0000256" key="3">
    <source>
        <dbReference type="ARBA" id="ARBA00023034"/>
    </source>
</evidence>
<feature type="domain" description="Conserved oligomeric Golgi complex subunit 5 N-terminal" evidence="5">
    <location>
        <begin position="6"/>
        <end position="128"/>
    </location>
</feature>
<comment type="subcellular location">
    <subcellularLocation>
        <location evidence="1">Golgi apparatus membrane</location>
        <topology evidence="1">Peripheral membrane protein</topology>
    </subcellularLocation>
</comment>
<keyword evidence="4" id="KW-0472">Membrane</keyword>
<sequence length="874" mass="96218">MFADSTLMSPDFDEEAYLRYALHASNCQAEQARLASCAKAVREEVHKILSENAEDMLQQVTAACRAQRDVVAVRQATASLVSSTSRLRHTVQEPYRVINANITKLQNTSLALTTLRSVLKFVGLTTRLKSQLPQDLARASRTLREVEELLQISDLKGIEVVDARMDAVERAAVTIRTKAQEMLRRGDAQDASGVAISLQCLFTLGSLPRVLGTLMTEQKREVIRTLMRELDLQSMIDEASHGTGTTANDANLRTREVLFTHIKSALASVSQHTQVVVAVWRVLVKRADPTTHTPYLSAVENPTLMLGDYWQVVMEKLRERLQAVQKRPSFLAALAADVMHYQSLLNGFLGGMDGLLQILDRLVEHDAVAAKQTTAGSSPFAKKLPSTSTSATAAASEGLKRVWLSQVTQEVDERFAAQVLDRHRERLHHILSRLQSILPTAGGRTTVSVVVDLQRPEVPAAARALDTRAYTILATQDVAMYRQNPHTLSIVLDCILQCLTAFMQPVTGATGKWPLPPLPAVSGEATVSQLLHICVSNACTLLCNDLTALLASLPECELFAAGAIMNGRWAPTGLGGEELEERQTAASSEQESVLDKYHQLRGFAKEFTSMSEQVVQPFFRSAAVLLLDSVLMCVDGTAEQAAAGVGQLHSQMRHFMSHFYYLFEPQTPTLDEQSRRLTNRLLARLIVAVALVYPFTTSTQQHLVNCLQQITRVVLSFGPAFTHGTVARSTMALKGQLHQLAVWYSLPEEVGERPVGEWYNILQTLPPIVTRLLLLQRVLRSSSKVKKPYTSMGLTSGGFMELLESIVLEQLHTNDVPPRALADASGGSPELTRLGEVLGAVERCFHETAAASREDAVRGPTTQWMENLWALLKA</sequence>
<dbReference type="GeneID" id="40314241"/>
<accession>A0A422QAX9</accession>
<dbReference type="GO" id="GO:0000139">
    <property type="term" value="C:Golgi membrane"/>
    <property type="evidence" value="ECO:0007669"/>
    <property type="project" value="UniProtKB-SubCell"/>
</dbReference>
<reference evidence="7 8" key="1">
    <citation type="journal article" date="2018" name="BMC Genomics">
        <title>Genomic comparison of Trypanosoma conorhini and Trypanosoma rangeli to Trypanosoma cruzi strains of high and low virulence.</title>
        <authorList>
            <person name="Bradwell K.R."/>
            <person name="Koparde V.N."/>
            <person name="Matveyev A.V."/>
            <person name="Serrano M.G."/>
            <person name="Alves J.M."/>
            <person name="Parikh H."/>
            <person name="Huang B."/>
            <person name="Lee V."/>
            <person name="Espinosa-Alvarez O."/>
            <person name="Ortiz P.A."/>
            <person name="Costa-Martins A.G."/>
            <person name="Teixeira M.M."/>
            <person name="Buck G.A."/>
        </authorList>
    </citation>
    <scope>NUCLEOTIDE SEQUENCE [LARGE SCALE GENOMIC DNA]</scope>
    <source>
        <strain evidence="7 8">025E</strain>
    </source>
</reference>
<evidence type="ECO:0000256" key="1">
    <source>
        <dbReference type="ARBA" id="ARBA00004395"/>
    </source>
</evidence>
<dbReference type="OrthoDB" id="18786at2759"/>
<dbReference type="PANTHER" id="PTHR13228:SF3">
    <property type="entry name" value="CONSERVED OLIGOMERIC GOLGI COMPLEX SUBUNIT 5"/>
    <property type="match status" value="1"/>
</dbReference>
<proteinExistence type="predicted"/>
<dbReference type="PANTHER" id="PTHR13228">
    <property type="entry name" value="CONSERVED OLIGOMERIC GOLGI COMPLEX COMPONENT 5"/>
    <property type="match status" value="1"/>
</dbReference>
<evidence type="ECO:0000313" key="7">
    <source>
        <dbReference type="EMBL" id="RNF27132.1"/>
    </source>
</evidence>
<dbReference type="InterPro" id="IPR048485">
    <property type="entry name" value="COG5_helical"/>
</dbReference>
<dbReference type="Pfam" id="PF10392">
    <property type="entry name" value="COG5_N"/>
    <property type="match status" value="1"/>
</dbReference>
<dbReference type="InterPro" id="IPR019465">
    <property type="entry name" value="Cog5"/>
</dbReference>
<keyword evidence="3" id="KW-0333">Golgi apparatus</keyword>
<comment type="caution">
    <text evidence="7">The sequence shown here is derived from an EMBL/GenBank/DDBJ whole genome shotgun (WGS) entry which is preliminary data.</text>
</comment>
<gene>
    <name evidence="7" type="ORF">Tco025E_00630</name>
</gene>
<keyword evidence="8" id="KW-1185">Reference proteome</keyword>
<dbReference type="GO" id="GO:0017119">
    <property type="term" value="C:Golgi transport complex"/>
    <property type="evidence" value="ECO:0007669"/>
    <property type="project" value="InterPro"/>
</dbReference>
<dbReference type="EMBL" id="MKKU01000015">
    <property type="protein sequence ID" value="RNF27132.1"/>
    <property type="molecule type" value="Genomic_DNA"/>
</dbReference>
<dbReference type="RefSeq" id="XP_029232338.1">
    <property type="nucleotide sequence ID" value="XM_029367570.1"/>
</dbReference>
<evidence type="ECO:0000256" key="2">
    <source>
        <dbReference type="ARBA" id="ARBA00020974"/>
    </source>
</evidence>
<dbReference type="GO" id="GO:0006891">
    <property type="term" value="P:intra-Golgi vesicle-mediated transport"/>
    <property type="evidence" value="ECO:0007669"/>
    <property type="project" value="InterPro"/>
</dbReference>
<dbReference type="Pfam" id="PF20649">
    <property type="entry name" value="COG5_C"/>
    <property type="match status" value="1"/>
</dbReference>
<feature type="domain" description="Conserved oligomeric Golgi complex subunit 5 helical" evidence="6">
    <location>
        <begin position="155"/>
        <end position="333"/>
    </location>
</feature>
<organism evidence="7 8">
    <name type="scientific">Trypanosoma conorhini</name>
    <dbReference type="NCBI Taxonomy" id="83891"/>
    <lineage>
        <taxon>Eukaryota</taxon>
        <taxon>Discoba</taxon>
        <taxon>Euglenozoa</taxon>
        <taxon>Kinetoplastea</taxon>
        <taxon>Metakinetoplastina</taxon>
        <taxon>Trypanosomatida</taxon>
        <taxon>Trypanosomatidae</taxon>
        <taxon>Trypanosoma</taxon>
    </lineage>
</organism>
<name>A0A422QAX9_9TRYP</name>
<evidence type="ECO:0000313" key="8">
    <source>
        <dbReference type="Proteomes" id="UP000284403"/>
    </source>
</evidence>
<evidence type="ECO:0000256" key="4">
    <source>
        <dbReference type="ARBA" id="ARBA00023136"/>
    </source>
</evidence>